<dbReference type="GO" id="GO:0005524">
    <property type="term" value="F:ATP binding"/>
    <property type="evidence" value="ECO:0007669"/>
    <property type="project" value="InterPro"/>
</dbReference>
<keyword evidence="3" id="KW-0547">Nucleotide-binding</keyword>
<proteinExistence type="predicted"/>
<dbReference type="InterPro" id="IPR038718">
    <property type="entry name" value="SNF2-like_sf"/>
</dbReference>
<dbReference type="PROSITE" id="PS51194">
    <property type="entry name" value="HELICASE_CTER"/>
    <property type="match status" value="1"/>
</dbReference>
<dbReference type="InterPro" id="IPR014001">
    <property type="entry name" value="Helicase_ATP-bd"/>
</dbReference>
<name>A0A6J5PC74_9CAUD</name>
<keyword evidence="1" id="KW-0378">Hydrolase</keyword>
<feature type="domain" description="Helicase C-terminal" evidence="2">
    <location>
        <begin position="413"/>
        <end position="564"/>
    </location>
</feature>
<reference evidence="3" key="1">
    <citation type="submission" date="2020-04" db="EMBL/GenBank/DDBJ databases">
        <authorList>
            <person name="Chiriac C."/>
            <person name="Salcher M."/>
            <person name="Ghai R."/>
            <person name="Kavagutti S V."/>
        </authorList>
    </citation>
    <scope>NUCLEOTIDE SEQUENCE</scope>
</reference>
<dbReference type="InterPro" id="IPR049730">
    <property type="entry name" value="SNF2/RAD54-like_C"/>
</dbReference>
<evidence type="ECO:0000313" key="3">
    <source>
        <dbReference type="EMBL" id="CAB4168797.1"/>
    </source>
</evidence>
<dbReference type="InterPro" id="IPR000330">
    <property type="entry name" value="SNF2_N"/>
</dbReference>
<dbReference type="CDD" id="cd18793">
    <property type="entry name" value="SF2_C_SNF"/>
    <property type="match status" value="1"/>
</dbReference>
<keyword evidence="3" id="KW-0067">ATP-binding</keyword>
<dbReference type="EMBL" id="LR796832">
    <property type="protein sequence ID" value="CAB4168797.1"/>
    <property type="molecule type" value="Genomic_DNA"/>
</dbReference>
<dbReference type="Pfam" id="PF00176">
    <property type="entry name" value="SNF2-rel_dom"/>
    <property type="match status" value="1"/>
</dbReference>
<evidence type="ECO:0000256" key="1">
    <source>
        <dbReference type="ARBA" id="ARBA00022801"/>
    </source>
</evidence>
<organism evidence="3">
    <name type="scientific">uncultured Caudovirales phage</name>
    <dbReference type="NCBI Taxonomy" id="2100421"/>
    <lineage>
        <taxon>Viruses</taxon>
        <taxon>Duplodnaviria</taxon>
        <taxon>Heunggongvirae</taxon>
        <taxon>Uroviricota</taxon>
        <taxon>Caudoviricetes</taxon>
        <taxon>Peduoviridae</taxon>
        <taxon>Maltschvirus</taxon>
        <taxon>Maltschvirus maltsch</taxon>
    </lineage>
</organism>
<dbReference type="GO" id="GO:0004386">
    <property type="term" value="F:helicase activity"/>
    <property type="evidence" value="ECO:0007669"/>
    <property type="project" value="UniProtKB-KW"/>
</dbReference>
<protein>
    <submittedName>
        <fullName evidence="3">HepA Superfamily II DNA/RNA helicases, SNF2 family</fullName>
    </submittedName>
</protein>
<dbReference type="GO" id="GO:0016787">
    <property type="term" value="F:hydrolase activity"/>
    <property type="evidence" value="ECO:0007669"/>
    <property type="project" value="UniProtKB-KW"/>
</dbReference>
<dbReference type="InterPro" id="IPR050496">
    <property type="entry name" value="SNF2_RAD54_helicase_repair"/>
</dbReference>
<dbReference type="Gene3D" id="3.40.50.300">
    <property type="entry name" value="P-loop containing nucleotide triphosphate hydrolases"/>
    <property type="match status" value="1"/>
</dbReference>
<dbReference type="Gene3D" id="3.40.50.10810">
    <property type="entry name" value="Tandem AAA-ATPase domain"/>
    <property type="match status" value="1"/>
</dbReference>
<sequence>MNNQIKVSFDTKTRRLKMLVPFYLNDALRNFPSKRFDAKSKTWRVPLTKANINYINQSRHILNYAFDEESLDAIANFERLVQGPVYIDFPYHLYDFTKSSTGFTPMVHQRKMLDRTWNLPAAAWFAKMGVGKTFAAVHLACARYLAGLIDAVVIVCPSTLRPTWRKELAKYSTVDYDFKIHETKASWLKEFYAEKRSGKLQILAVSVEGLGVSEALYDSVCGFFVGRRVMVICDESSRIKNPSAQRTKRMIEFRDASVYRVILNGTPIAVGMEDLWSQYEFLDSNIIGSGDYWSFKTRYVEMGGYEGKQVVGYKNTEELMRLIEPYTVEVGKDVLDLPPKVHKIRYVQATPEQKALLKLIKKGFDDNPNSPLTKVENTLERVLRWRQVVGGWLPRQDPLTEKTTLEPLKSNPKMDSFLELIDDHYVGSKFIIWSTFVHELEYIQAALASKYGDASVALYYGATDKEDRSRIEDRYCNDPTLRFFVGNPATAGLGLTLISGMEDIMVYYSGTNAYIDRAQSEDRSHRIGQQRSVTVVDMVMEKTVDEAIIDSIGEKMNVEEYIMTRLKEGKQMDFEG</sequence>
<dbReference type="SUPFAM" id="SSF52540">
    <property type="entry name" value="P-loop containing nucleoside triphosphate hydrolases"/>
    <property type="match status" value="2"/>
</dbReference>
<evidence type="ECO:0000259" key="2">
    <source>
        <dbReference type="PROSITE" id="PS51194"/>
    </source>
</evidence>
<dbReference type="SMART" id="SM00487">
    <property type="entry name" value="DEXDc"/>
    <property type="match status" value="1"/>
</dbReference>
<keyword evidence="3" id="KW-0347">Helicase</keyword>
<dbReference type="InterPro" id="IPR001650">
    <property type="entry name" value="Helicase_C-like"/>
</dbReference>
<accession>A0A6J5PC74</accession>
<dbReference type="InterPro" id="IPR027417">
    <property type="entry name" value="P-loop_NTPase"/>
</dbReference>
<dbReference type="PANTHER" id="PTHR45629:SF7">
    <property type="entry name" value="DNA EXCISION REPAIR PROTEIN ERCC-6-RELATED"/>
    <property type="match status" value="1"/>
</dbReference>
<gene>
    <name evidence="3" type="ORF">UFOVP580_47</name>
</gene>
<dbReference type="PANTHER" id="PTHR45629">
    <property type="entry name" value="SNF2/RAD54 FAMILY MEMBER"/>
    <property type="match status" value="1"/>
</dbReference>